<organism evidence="2">
    <name type="scientific">Arundo donax</name>
    <name type="common">Giant reed</name>
    <name type="synonym">Donax arundinaceus</name>
    <dbReference type="NCBI Taxonomy" id="35708"/>
    <lineage>
        <taxon>Eukaryota</taxon>
        <taxon>Viridiplantae</taxon>
        <taxon>Streptophyta</taxon>
        <taxon>Embryophyta</taxon>
        <taxon>Tracheophyta</taxon>
        <taxon>Spermatophyta</taxon>
        <taxon>Magnoliopsida</taxon>
        <taxon>Liliopsida</taxon>
        <taxon>Poales</taxon>
        <taxon>Poaceae</taxon>
        <taxon>PACMAD clade</taxon>
        <taxon>Arundinoideae</taxon>
        <taxon>Arundineae</taxon>
        <taxon>Arundo</taxon>
    </lineage>
</organism>
<keyword evidence="1" id="KW-0472">Membrane</keyword>
<sequence length="62" mass="7062">MVIIHKKAACTCKTMTQINNYLYVMVLLGITAIINICSRFSSALYSSGELHRCNRVRTIFIH</sequence>
<dbReference type="AlphaFoldDB" id="A0A0A9GJE9"/>
<proteinExistence type="predicted"/>
<reference evidence="2" key="2">
    <citation type="journal article" date="2015" name="Data Brief">
        <title>Shoot transcriptome of the giant reed, Arundo donax.</title>
        <authorList>
            <person name="Barrero R.A."/>
            <person name="Guerrero F.D."/>
            <person name="Moolhuijzen P."/>
            <person name="Goolsby J.A."/>
            <person name="Tidwell J."/>
            <person name="Bellgard S.E."/>
            <person name="Bellgard M.I."/>
        </authorList>
    </citation>
    <scope>NUCLEOTIDE SEQUENCE</scope>
    <source>
        <tissue evidence="2">Shoot tissue taken approximately 20 cm above the soil surface</tissue>
    </source>
</reference>
<accession>A0A0A9GJE9</accession>
<dbReference type="EMBL" id="GBRH01175260">
    <property type="protein sequence ID" value="JAE22636.1"/>
    <property type="molecule type" value="Transcribed_RNA"/>
</dbReference>
<evidence type="ECO:0000313" key="2">
    <source>
        <dbReference type="EMBL" id="JAE22636.1"/>
    </source>
</evidence>
<keyword evidence="1" id="KW-1133">Transmembrane helix</keyword>
<reference evidence="2" key="1">
    <citation type="submission" date="2014-09" db="EMBL/GenBank/DDBJ databases">
        <authorList>
            <person name="Magalhaes I.L.F."/>
            <person name="Oliveira U."/>
            <person name="Santos F.R."/>
            <person name="Vidigal T.H.D.A."/>
            <person name="Brescovit A.D."/>
            <person name="Santos A.J."/>
        </authorList>
    </citation>
    <scope>NUCLEOTIDE SEQUENCE</scope>
    <source>
        <tissue evidence="2">Shoot tissue taken approximately 20 cm above the soil surface</tissue>
    </source>
</reference>
<feature type="transmembrane region" description="Helical" evidence="1">
    <location>
        <begin position="21"/>
        <end position="41"/>
    </location>
</feature>
<keyword evidence="1" id="KW-0812">Transmembrane</keyword>
<evidence type="ECO:0000256" key="1">
    <source>
        <dbReference type="SAM" id="Phobius"/>
    </source>
</evidence>
<name>A0A0A9GJE9_ARUDO</name>
<protein>
    <submittedName>
        <fullName evidence="2">Uncharacterized protein</fullName>
    </submittedName>
</protein>